<proteinExistence type="predicted"/>
<name>C5G022_ARTOC</name>
<dbReference type="PANTHER" id="PTHR47052">
    <property type="entry name" value="CONSERVED SERINE PROLINE-RICH PROTEIN (AFU_ORTHOLOGUE AFUA_2G01790)"/>
    <property type="match status" value="1"/>
</dbReference>
<feature type="region of interest" description="Disordered" evidence="1">
    <location>
        <begin position="141"/>
        <end position="383"/>
    </location>
</feature>
<feature type="compositionally biased region" description="Basic residues" evidence="1">
    <location>
        <begin position="167"/>
        <end position="176"/>
    </location>
</feature>
<protein>
    <submittedName>
        <fullName evidence="3">C2 domain-containing protein c</fullName>
    </submittedName>
</protein>
<dbReference type="EMBL" id="DS995708">
    <property type="protein sequence ID" value="EEQ35475.1"/>
    <property type="molecule type" value="Genomic_DNA"/>
</dbReference>
<reference evidence="4" key="1">
    <citation type="journal article" date="2012" name="MBio">
        <title>Comparative genome analysis of Trichophyton rubrum and related dermatophytes reveals candidate genes involved in infection.</title>
        <authorList>
            <person name="Martinez D.A."/>
            <person name="Oliver B.G."/>
            <person name="Graeser Y."/>
            <person name="Goldberg J.M."/>
            <person name="Li W."/>
            <person name="Martinez-Rossi N.M."/>
            <person name="Monod M."/>
            <person name="Shelest E."/>
            <person name="Barton R.C."/>
            <person name="Birch E."/>
            <person name="Brakhage A.A."/>
            <person name="Chen Z."/>
            <person name="Gurr S.J."/>
            <person name="Heiman D."/>
            <person name="Heitman J."/>
            <person name="Kosti I."/>
            <person name="Rossi A."/>
            <person name="Saif S."/>
            <person name="Samalova M."/>
            <person name="Saunders C.W."/>
            <person name="Shea T."/>
            <person name="Summerbell R.C."/>
            <person name="Xu J."/>
            <person name="Young S."/>
            <person name="Zeng Q."/>
            <person name="Birren B.W."/>
            <person name="Cuomo C.A."/>
            <person name="White T.C."/>
        </authorList>
    </citation>
    <scope>NUCLEOTIDE SEQUENCE [LARGE SCALE GENOMIC DNA]</scope>
    <source>
        <strain evidence="4">ATCC MYA-4605 / CBS 113480</strain>
    </source>
</reference>
<feature type="domain" description="C2" evidence="2">
    <location>
        <begin position="1"/>
        <end position="110"/>
    </location>
</feature>
<evidence type="ECO:0000313" key="4">
    <source>
        <dbReference type="Proteomes" id="UP000002035"/>
    </source>
</evidence>
<feature type="compositionally biased region" description="Low complexity" evidence="1">
    <location>
        <begin position="634"/>
        <end position="647"/>
    </location>
</feature>
<dbReference type="InterPro" id="IPR037791">
    <property type="entry name" value="C2_fungal_Inn1"/>
</dbReference>
<dbReference type="STRING" id="554155.C5G022"/>
<dbReference type="GeneID" id="9227568"/>
<dbReference type="OMA" id="RIEMTYY"/>
<feature type="compositionally biased region" description="Polar residues" evidence="1">
    <location>
        <begin position="447"/>
        <end position="459"/>
    </location>
</feature>
<feature type="compositionally biased region" description="Low complexity" evidence="1">
    <location>
        <begin position="1019"/>
        <end position="1028"/>
    </location>
</feature>
<feature type="region of interest" description="Disordered" evidence="1">
    <location>
        <begin position="825"/>
        <end position="1038"/>
    </location>
</feature>
<feature type="compositionally biased region" description="Basic and acidic residues" evidence="1">
    <location>
        <begin position="243"/>
        <end position="255"/>
    </location>
</feature>
<dbReference type="HOGENOM" id="CLU_008050_0_0_1"/>
<keyword evidence="4" id="KW-1185">Reference proteome</keyword>
<feature type="compositionally biased region" description="Low complexity" evidence="1">
    <location>
        <begin position="963"/>
        <end position="974"/>
    </location>
</feature>
<feature type="compositionally biased region" description="Polar residues" evidence="1">
    <location>
        <begin position="483"/>
        <end position="506"/>
    </location>
</feature>
<feature type="region of interest" description="Disordered" evidence="1">
    <location>
        <begin position="628"/>
        <end position="652"/>
    </location>
</feature>
<feature type="region of interest" description="Disordered" evidence="1">
    <location>
        <begin position="722"/>
        <end position="783"/>
    </location>
</feature>
<feature type="compositionally biased region" description="Polar residues" evidence="1">
    <location>
        <begin position="571"/>
        <end position="582"/>
    </location>
</feature>
<feature type="compositionally biased region" description="Polar residues" evidence="1">
    <location>
        <begin position="226"/>
        <end position="235"/>
    </location>
</feature>
<dbReference type="PROSITE" id="PS50004">
    <property type="entry name" value="C2"/>
    <property type="match status" value="1"/>
</dbReference>
<dbReference type="OrthoDB" id="270970at2759"/>
<dbReference type="PANTHER" id="PTHR47052:SF3">
    <property type="entry name" value="INGRESSION PROTEIN 1"/>
    <property type="match status" value="1"/>
</dbReference>
<feature type="compositionally biased region" description="Low complexity" evidence="1">
    <location>
        <begin position="303"/>
        <end position="312"/>
    </location>
</feature>
<feature type="region of interest" description="Disordered" evidence="1">
    <location>
        <begin position="550"/>
        <end position="616"/>
    </location>
</feature>
<feature type="compositionally biased region" description="Low complexity" evidence="1">
    <location>
        <begin position="984"/>
        <end position="997"/>
    </location>
</feature>
<dbReference type="VEuPathDB" id="FungiDB:MCYG_08294"/>
<feature type="compositionally biased region" description="Polar residues" evidence="1">
    <location>
        <begin position="286"/>
        <end position="297"/>
    </location>
</feature>
<dbReference type="CDD" id="cd08681">
    <property type="entry name" value="C2_fungal_Inn1p-like"/>
    <property type="match status" value="1"/>
</dbReference>
<dbReference type="AlphaFoldDB" id="C5G022"/>
<organism evidence="3 4">
    <name type="scientific">Arthroderma otae (strain ATCC MYA-4605 / CBS 113480)</name>
    <name type="common">Microsporum canis</name>
    <dbReference type="NCBI Taxonomy" id="554155"/>
    <lineage>
        <taxon>Eukaryota</taxon>
        <taxon>Fungi</taxon>
        <taxon>Dikarya</taxon>
        <taxon>Ascomycota</taxon>
        <taxon>Pezizomycotina</taxon>
        <taxon>Eurotiomycetes</taxon>
        <taxon>Eurotiomycetidae</taxon>
        <taxon>Onygenales</taxon>
        <taxon>Arthrodermataceae</taxon>
        <taxon>Microsporum</taxon>
    </lineage>
</organism>
<dbReference type="InterPro" id="IPR000008">
    <property type="entry name" value="C2_dom"/>
</dbReference>
<dbReference type="Proteomes" id="UP000002035">
    <property type="component" value="Unassembled WGS sequence"/>
</dbReference>
<accession>C5G022</accession>
<dbReference type="Pfam" id="PF00168">
    <property type="entry name" value="C2"/>
    <property type="match status" value="1"/>
</dbReference>
<evidence type="ECO:0000256" key="1">
    <source>
        <dbReference type="SAM" id="MobiDB-lite"/>
    </source>
</evidence>
<gene>
    <name evidence="3" type="ORF">MCYG_08294</name>
</gene>
<dbReference type="SMART" id="SM00239">
    <property type="entry name" value="C2"/>
    <property type="match status" value="1"/>
</dbReference>
<feature type="compositionally biased region" description="Basic and acidic residues" evidence="1">
    <location>
        <begin position="141"/>
        <end position="155"/>
    </location>
</feature>
<feature type="compositionally biased region" description="Pro residues" evidence="1">
    <location>
        <begin position="313"/>
        <end position="327"/>
    </location>
</feature>
<dbReference type="Gene3D" id="2.60.40.150">
    <property type="entry name" value="C2 domain"/>
    <property type="match status" value="1"/>
</dbReference>
<feature type="compositionally biased region" description="Basic and acidic residues" evidence="1">
    <location>
        <begin position="829"/>
        <end position="838"/>
    </location>
</feature>
<feature type="region of interest" description="Disordered" evidence="1">
    <location>
        <begin position="435"/>
        <end position="506"/>
    </location>
</feature>
<dbReference type="InterPro" id="IPR035892">
    <property type="entry name" value="C2_domain_sf"/>
</dbReference>
<dbReference type="SUPFAM" id="SSF49562">
    <property type="entry name" value="C2 domain (Calcium/lipid-binding domain, CaLB)"/>
    <property type="match status" value="1"/>
</dbReference>
<feature type="compositionally biased region" description="Basic and acidic residues" evidence="1">
    <location>
        <begin position="845"/>
        <end position="857"/>
    </location>
</feature>
<dbReference type="InterPro" id="IPR052981">
    <property type="entry name" value="Ingression_C2_domain"/>
</dbReference>
<evidence type="ECO:0000259" key="2">
    <source>
        <dbReference type="PROSITE" id="PS50004"/>
    </source>
</evidence>
<feature type="compositionally biased region" description="Polar residues" evidence="1">
    <location>
        <begin position="182"/>
        <end position="197"/>
    </location>
</feature>
<feature type="compositionally biased region" description="Basic and acidic residues" evidence="1">
    <location>
        <begin position="870"/>
        <end position="879"/>
    </location>
</feature>
<feature type="compositionally biased region" description="Low complexity" evidence="1">
    <location>
        <begin position="909"/>
        <end position="935"/>
    </location>
</feature>
<feature type="compositionally biased region" description="Low complexity" evidence="1">
    <location>
        <begin position="256"/>
        <end position="280"/>
    </location>
</feature>
<dbReference type="eggNOG" id="ENOG502RDJ2">
    <property type="taxonomic scope" value="Eukaryota"/>
</dbReference>
<sequence>MSIDGPEIGTLVAVIDRAKNLPNRKTLGKQNPYCAARLGKEAKKTETDMRGGQTPKWDQELRFTVHSSPDYYQLKLSVFNDDKKTDLIGETWVDLKNVIVPGGGQNDLWHNLQCKGKYAGELRMELTYYDTRPKDEAVIERRKEAAAAEKAERKGTTAPDKPQPTSKRTKGPRRRPLPVDPTGSSSSAPRRSPNLENQPAQPAQPPPGHSPPIRSKQIPSKVPHASQAQPVTTHHASIPKGARHYETPDDLHQQWEEPAPSQPQAAYPPNHPHQPQQHYQGDYENAYSQHPTHTEVSQPPAQPQMTAPVQTQTPPPAPAPVQVPAPAPVTASNDHSYGNPHAECYYEPERIESTQRHSQQPHVDNHCLSQEPIARQSHHGQQANNHYIQESAHRPQQPQTDNHYAHEPAVYHSHQQQTDNHYSQALVAVNRPRGPYEAPQRKAVRQPTGSDSRQTSQHSYPPMSRGSMHGSSEAYSHHESPESHQLQLTHSPSNHPGANHHYSSSMGRNDVFQERPLRNSMKQLDYHRSVNSHGHNIGHGHGHMQPQVHEADEEHDLPPPPPIHRDGLGKQPTTVQPEPTQSMDHHQLTHRSQPIPMPQPLNFSGSSRNSHRSTGEMHQEYVAYSPHISNQGYSTSPIPNSTSPTPSYRSTIQPQELALPPERPNTSTGESIPSALVAGYDQQVPQSDHNVARRRSDISMHPTHIDDPPAQAIPDNRVARRQSYVPPQPTRASPSPIPERKSVSPDPRQIPARKSLTPQPPPVTDPDSLPGIPFSPDSYDSLNPAAARSSALIQPASPYETPEEAMEAARQHEVDKLRALGPIIGNDGRVIDPSDHLPLDTWAPEPERKVKKPEVVVRFKHTSHTNTVDPRVKTLDRTSARHSYQPSLQSSHNTPPARAPKRITYVPLSSSSSSGSTTNTTTHNRPSSSSRQTSSNALREQENSSSNYSPPANIMTPPHYRARQAQAQAQTQAQAHRRSPSPCPSAHPLHSHSPSHSGISNYYEKSGPPIPAKVPIHPGSQNYSSNGYSNGGMGGDLDALSEEMKRIDIGVGKNMSSALVRKGRQSYVENYDYEQ</sequence>
<feature type="compositionally biased region" description="Polar residues" evidence="1">
    <location>
        <begin position="881"/>
        <end position="894"/>
    </location>
</feature>
<dbReference type="RefSeq" id="XP_002843211.1">
    <property type="nucleotide sequence ID" value="XM_002843165.1"/>
</dbReference>
<evidence type="ECO:0000313" key="3">
    <source>
        <dbReference type="EMBL" id="EEQ35475.1"/>
    </source>
</evidence>